<dbReference type="Proteomes" id="UP000000393">
    <property type="component" value="Chromosome"/>
</dbReference>
<accession>D8K6Y5</accession>
<reference evidence="1 2" key="1">
    <citation type="submission" date="2010-06" db="EMBL/GenBank/DDBJ databases">
        <title>Complete sequence of chromosome of Nitrosococcus watsoni C-113.</title>
        <authorList>
            <consortium name="US DOE Joint Genome Institute"/>
            <person name="Lucas S."/>
            <person name="Copeland A."/>
            <person name="Lapidus A."/>
            <person name="Cheng J.-F."/>
            <person name="Bruce D."/>
            <person name="Goodwin L."/>
            <person name="Pitluck S."/>
            <person name="Malfatti S.A."/>
            <person name="Chain P.S.G."/>
            <person name="Land M."/>
            <person name="Hauser L."/>
            <person name="Kyrpides N."/>
            <person name="Ivanova N."/>
            <person name="Cambell M.A."/>
            <person name="Heidelberg J.F."/>
            <person name="Klotz M.G."/>
            <person name="Woyke T."/>
        </authorList>
    </citation>
    <scope>NUCLEOTIDE SEQUENCE [LARGE SCALE GENOMIC DNA]</scope>
    <source>
        <strain evidence="1 2">C-113</strain>
    </source>
</reference>
<evidence type="ECO:0000313" key="1">
    <source>
        <dbReference type="EMBL" id="ADJ28662.1"/>
    </source>
</evidence>
<gene>
    <name evidence="1" type="ordered locus">Nwat_1803</name>
</gene>
<proteinExistence type="predicted"/>
<dbReference type="InterPro" id="IPR011486">
    <property type="entry name" value="BBP2"/>
</dbReference>
<keyword evidence="2" id="KW-1185">Reference proteome</keyword>
<name>D8K6Y5_NITWC</name>
<dbReference type="AlphaFoldDB" id="D8K6Y5"/>
<dbReference type="Pfam" id="PF07642">
    <property type="entry name" value="BBP2"/>
    <property type="match status" value="1"/>
</dbReference>
<dbReference type="eggNOG" id="COG2067">
    <property type="taxonomic scope" value="Bacteria"/>
</dbReference>
<evidence type="ECO:0008006" key="3">
    <source>
        <dbReference type="Google" id="ProtNLM"/>
    </source>
</evidence>
<evidence type="ECO:0000313" key="2">
    <source>
        <dbReference type="Proteomes" id="UP000000393"/>
    </source>
</evidence>
<protein>
    <recommendedName>
        <fullName evidence="3">Porin</fullName>
    </recommendedName>
</protein>
<dbReference type="RefSeq" id="WP_013220754.1">
    <property type="nucleotide sequence ID" value="NC_014315.1"/>
</dbReference>
<sequence length="391" mass="44078">MDCALAQGFGETMGLFNALTDTNLNKSQLMQSLELTVGGWLETGYTFNPDEPKDRFNGPVIFNNRANELLVNEFYLFLENDVNIEGDRWDFGGRVDFLFGTDARFTQATGLDNNIIGDNTFRLYKFAIPQLYAETFVPYGKGITVRLGHFYTPIGVETVTAPGNFFYSHTYTAEYGEPFTHTGFLISYPLTDHIGLSGGGVLGWDNFSKDPKNLNFLGVANWNSVDQRTSLSFTIITGNVSGAGNAQKDSDHNLTLYSIVMSHDFTDFLHYTFQQTLGGGPSIINTQKSGKWFGISQYLYFSLKETLSTGLRFEWFRDDKGTRVFINDHSGFPISAATNYFAITAGLNWRPLKWITVRPEVRYDWATDFNAFDNNSDKNQFLVAADIIIRF</sequence>
<organism evidence="1 2">
    <name type="scientific">Nitrosococcus watsoni (strain C-113)</name>
    <dbReference type="NCBI Taxonomy" id="105559"/>
    <lineage>
        <taxon>Bacteria</taxon>
        <taxon>Pseudomonadati</taxon>
        <taxon>Pseudomonadota</taxon>
        <taxon>Gammaproteobacteria</taxon>
        <taxon>Chromatiales</taxon>
        <taxon>Chromatiaceae</taxon>
        <taxon>Nitrosococcus</taxon>
    </lineage>
</organism>
<dbReference type="EMBL" id="CP002086">
    <property type="protein sequence ID" value="ADJ28662.1"/>
    <property type="molecule type" value="Genomic_DNA"/>
</dbReference>
<dbReference type="KEGG" id="nwa:Nwat_1803"/>
<dbReference type="OrthoDB" id="9775763at2"/>
<dbReference type="SUPFAM" id="SSF56935">
    <property type="entry name" value="Porins"/>
    <property type="match status" value="1"/>
</dbReference>
<dbReference type="HOGENOM" id="CLU_044695_1_0_6"/>
<dbReference type="STRING" id="105559.Nwat_1803"/>